<name>A0ABD6BS87_9EURY</name>
<evidence type="ECO:0000313" key="3">
    <source>
        <dbReference type="Proteomes" id="UP001597139"/>
    </source>
</evidence>
<accession>A0ABD6BS87</accession>
<keyword evidence="3" id="KW-1185">Reference proteome</keyword>
<protein>
    <submittedName>
        <fullName evidence="2">Uncharacterized protein</fullName>
    </submittedName>
</protein>
<proteinExistence type="predicted"/>
<evidence type="ECO:0000313" key="2">
    <source>
        <dbReference type="EMBL" id="MFD1567429.1"/>
    </source>
</evidence>
<dbReference type="Proteomes" id="UP001597139">
    <property type="component" value="Unassembled WGS sequence"/>
</dbReference>
<comment type="caution">
    <text evidence="2">The sequence shown here is derived from an EMBL/GenBank/DDBJ whole genome shotgun (WGS) entry which is preliminary data.</text>
</comment>
<reference evidence="2 3" key="1">
    <citation type="journal article" date="2019" name="Int. J. Syst. Evol. Microbiol.">
        <title>The Global Catalogue of Microorganisms (GCM) 10K type strain sequencing project: providing services to taxonomists for standard genome sequencing and annotation.</title>
        <authorList>
            <consortium name="The Broad Institute Genomics Platform"/>
            <consortium name="The Broad Institute Genome Sequencing Center for Infectious Disease"/>
            <person name="Wu L."/>
            <person name="Ma J."/>
        </authorList>
    </citation>
    <scope>NUCLEOTIDE SEQUENCE [LARGE SCALE GENOMIC DNA]</scope>
    <source>
        <strain evidence="2 3">CGMCC 1.12859</strain>
    </source>
</reference>
<dbReference type="EMBL" id="JBHUCZ010000003">
    <property type="protein sequence ID" value="MFD1567429.1"/>
    <property type="molecule type" value="Genomic_DNA"/>
</dbReference>
<gene>
    <name evidence="2" type="ORF">ACFSAU_07980</name>
</gene>
<sequence>MSEQSLIVRLAGRRTHTGLGTDRSDSPVGAEGEKSTGAPERGTRR</sequence>
<organism evidence="2 3">
    <name type="scientific">Halolamina litorea</name>
    <dbReference type="NCBI Taxonomy" id="1515593"/>
    <lineage>
        <taxon>Archaea</taxon>
        <taxon>Methanobacteriati</taxon>
        <taxon>Methanobacteriota</taxon>
        <taxon>Stenosarchaea group</taxon>
        <taxon>Halobacteria</taxon>
        <taxon>Halobacteriales</taxon>
        <taxon>Haloferacaceae</taxon>
    </lineage>
</organism>
<dbReference type="RefSeq" id="WP_267646398.1">
    <property type="nucleotide sequence ID" value="NZ_JANHGR010000001.1"/>
</dbReference>
<evidence type="ECO:0000256" key="1">
    <source>
        <dbReference type="SAM" id="MobiDB-lite"/>
    </source>
</evidence>
<feature type="region of interest" description="Disordered" evidence="1">
    <location>
        <begin position="1"/>
        <end position="45"/>
    </location>
</feature>
<dbReference type="AlphaFoldDB" id="A0ABD6BS87"/>